<gene>
    <name evidence="7" type="ORF">MEBOL_006716</name>
</gene>
<dbReference type="KEGG" id="mbd:MEBOL_006716"/>
<dbReference type="InterPro" id="IPR032789">
    <property type="entry name" value="T2SS-T3SS_pil_N"/>
</dbReference>
<dbReference type="GO" id="GO:0004674">
    <property type="term" value="F:protein serine/threonine kinase activity"/>
    <property type="evidence" value="ECO:0007669"/>
    <property type="project" value="TreeGrafter"/>
</dbReference>
<dbReference type="PANTHER" id="PTHR43289:SF34">
    <property type="entry name" value="SERINE_THREONINE-PROTEIN KINASE YBDM-RELATED"/>
    <property type="match status" value="1"/>
</dbReference>
<dbReference type="Pfam" id="PF13629">
    <property type="entry name" value="T2SS-T3SS_pil_N"/>
    <property type="match status" value="1"/>
</dbReference>
<dbReference type="InterPro" id="IPR008271">
    <property type="entry name" value="Ser/Thr_kinase_AS"/>
</dbReference>
<name>A0A250IPY8_9BACT</name>
<evidence type="ECO:0000256" key="5">
    <source>
        <dbReference type="PROSITE-ProRule" id="PRU10141"/>
    </source>
</evidence>
<dbReference type="CDD" id="cd14014">
    <property type="entry name" value="STKc_PknB_like"/>
    <property type="match status" value="1"/>
</dbReference>
<dbReference type="AlphaFoldDB" id="A0A250IPY8"/>
<evidence type="ECO:0000256" key="2">
    <source>
        <dbReference type="ARBA" id="ARBA00022741"/>
    </source>
</evidence>
<dbReference type="PROSITE" id="PS00108">
    <property type="entry name" value="PROTEIN_KINASE_ST"/>
    <property type="match status" value="1"/>
</dbReference>
<dbReference type="RefSeq" id="WP_095983165.1">
    <property type="nucleotide sequence ID" value="NZ_CP022163.1"/>
</dbReference>
<evidence type="ECO:0000313" key="8">
    <source>
        <dbReference type="Proteomes" id="UP000217289"/>
    </source>
</evidence>
<keyword evidence="2 5" id="KW-0547">Nucleotide-binding</keyword>
<evidence type="ECO:0000256" key="4">
    <source>
        <dbReference type="ARBA" id="ARBA00022840"/>
    </source>
</evidence>
<evidence type="ECO:0000256" key="3">
    <source>
        <dbReference type="ARBA" id="ARBA00022777"/>
    </source>
</evidence>
<dbReference type="GO" id="GO:0005524">
    <property type="term" value="F:ATP binding"/>
    <property type="evidence" value="ECO:0007669"/>
    <property type="project" value="UniProtKB-UniRule"/>
</dbReference>
<dbReference type="PROSITE" id="PS50011">
    <property type="entry name" value="PROTEIN_KINASE_DOM"/>
    <property type="match status" value="1"/>
</dbReference>
<dbReference type="PANTHER" id="PTHR43289">
    <property type="entry name" value="MITOGEN-ACTIVATED PROTEIN KINASE KINASE KINASE 20-RELATED"/>
    <property type="match status" value="1"/>
</dbReference>
<keyword evidence="3" id="KW-0418">Kinase</keyword>
<dbReference type="SUPFAM" id="SSF56112">
    <property type="entry name" value="Protein kinase-like (PK-like)"/>
    <property type="match status" value="1"/>
</dbReference>
<keyword evidence="8" id="KW-1185">Reference proteome</keyword>
<dbReference type="Gene3D" id="1.10.510.10">
    <property type="entry name" value="Transferase(Phosphotransferase) domain 1"/>
    <property type="match status" value="1"/>
</dbReference>
<sequence length="450" mass="48897">MLHRSREGAPDECPDENVLVGLAHGAPGAVNTPELERHLDGCAACRAILAVVAEDSEPDLANAPTHLETGAPTLPAVPETPLFRAGHPLGRYLLEGTLGQGGMGVVYAARDPMLGRTVALKLLRPGLGGDEARARLVREAQAMARLAHPNVLPLFELGMEGEHVFLVMERVEGPTLAEWLRARERPWREVLAILLQAGEGLAAAHRAGLVHRDFKPGNVLVGADGRPRVTDFGLVRDAEVGTEGEAVAGTPAYMSPEQLAGREVDARGDQFSFCVTLYEALYGVRPFDTRAREERSRWRRMPRPRSPRPPRALRAALDRGLALRPEDRFPSLDALLAALRVPSRFRWGPVVAMGVGLSLALVGGEALRSALQDVWISRENESIELRMGEPVDLTLPQVERLTLGDSSIVGVEPPIGDVIRVTPKGPGQTLLRAWTRDGQLRQYSLSVRAH</sequence>
<protein>
    <recommendedName>
        <fullName evidence="6">Protein kinase domain-containing protein</fullName>
    </recommendedName>
</protein>
<dbReference type="InterPro" id="IPR000719">
    <property type="entry name" value="Prot_kinase_dom"/>
</dbReference>
<dbReference type="InterPro" id="IPR011009">
    <property type="entry name" value="Kinase-like_dom_sf"/>
</dbReference>
<reference evidence="7 8" key="1">
    <citation type="submission" date="2017-06" db="EMBL/GenBank/DDBJ databases">
        <authorList>
            <person name="Kim H.J."/>
            <person name="Triplett B.A."/>
        </authorList>
    </citation>
    <scope>NUCLEOTIDE SEQUENCE [LARGE SCALE GENOMIC DNA]</scope>
    <source>
        <strain evidence="7 8">DSM 14713</strain>
    </source>
</reference>
<keyword evidence="1" id="KW-0808">Transferase</keyword>
<dbReference type="PROSITE" id="PS00107">
    <property type="entry name" value="PROTEIN_KINASE_ATP"/>
    <property type="match status" value="1"/>
</dbReference>
<dbReference type="Proteomes" id="UP000217289">
    <property type="component" value="Chromosome"/>
</dbReference>
<dbReference type="InterPro" id="IPR017441">
    <property type="entry name" value="Protein_kinase_ATP_BS"/>
</dbReference>
<evidence type="ECO:0000256" key="1">
    <source>
        <dbReference type="ARBA" id="ARBA00022679"/>
    </source>
</evidence>
<accession>A0A250IPY8</accession>
<evidence type="ECO:0000313" key="7">
    <source>
        <dbReference type="EMBL" id="ATB33227.1"/>
    </source>
</evidence>
<dbReference type="EMBL" id="CP022163">
    <property type="protein sequence ID" value="ATB33227.1"/>
    <property type="molecule type" value="Genomic_DNA"/>
</dbReference>
<proteinExistence type="predicted"/>
<dbReference type="Pfam" id="PF00069">
    <property type="entry name" value="Pkinase"/>
    <property type="match status" value="1"/>
</dbReference>
<feature type="domain" description="Protein kinase" evidence="6">
    <location>
        <begin position="92"/>
        <end position="345"/>
    </location>
</feature>
<feature type="binding site" evidence="5">
    <location>
        <position position="121"/>
    </location>
    <ligand>
        <name>ATP</name>
        <dbReference type="ChEBI" id="CHEBI:30616"/>
    </ligand>
</feature>
<dbReference type="Gene3D" id="3.30.200.20">
    <property type="entry name" value="Phosphorylase Kinase, domain 1"/>
    <property type="match status" value="1"/>
</dbReference>
<keyword evidence="4 5" id="KW-0067">ATP-binding</keyword>
<dbReference type="OrthoDB" id="9801841at2"/>
<organism evidence="7 8">
    <name type="scientific">Melittangium boletus DSM 14713</name>
    <dbReference type="NCBI Taxonomy" id="1294270"/>
    <lineage>
        <taxon>Bacteria</taxon>
        <taxon>Pseudomonadati</taxon>
        <taxon>Myxococcota</taxon>
        <taxon>Myxococcia</taxon>
        <taxon>Myxococcales</taxon>
        <taxon>Cystobacterineae</taxon>
        <taxon>Archangiaceae</taxon>
        <taxon>Melittangium</taxon>
    </lineage>
</organism>
<evidence type="ECO:0000259" key="6">
    <source>
        <dbReference type="PROSITE" id="PS50011"/>
    </source>
</evidence>